<feature type="transmembrane region" description="Helical" evidence="1">
    <location>
        <begin position="22"/>
        <end position="42"/>
    </location>
</feature>
<comment type="caution">
    <text evidence="2">The sequence shown here is derived from an EMBL/GenBank/DDBJ whole genome shotgun (WGS) entry which is preliminary data.</text>
</comment>
<keyword evidence="1" id="KW-0812">Transmembrane</keyword>
<reference evidence="2 3" key="1">
    <citation type="submission" date="2020-08" db="EMBL/GenBank/DDBJ databases">
        <title>Sequencing the genomes of 1000 actinobacteria strains.</title>
        <authorList>
            <person name="Klenk H.-P."/>
        </authorList>
    </citation>
    <scope>NUCLEOTIDE SEQUENCE [LARGE SCALE GENOMIC DNA]</scope>
    <source>
        <strain evidence="2 3">DSM 44936</strain>
    </source>
</reference>
<dbReference type="RefSeq" id="WP_184983674.1">
    <property type="nucleotide sequence ID" value="NZ_BAAALO010000038.1"/>
</dbReference>
<evidence type="ECO:0000313" key="2">
    <source>
        <dbReference type="EMBL" id="MBB6474834.1"/>
    </source>
</evidence>
<evidence type="ECO:0008006" key="4">
    <source>
        <dbReference type="Google" id="ProtNLM"/>
    </source>
</evidence>
<sequence length="224" mass="23875">MTTPLLTGNPARRPRARSGWRLAAALVLLAAVPLIAGTLRLLQLAGGPELIPADHRFDTVPIPVAAHITGSVVYALAGALQFVPRFRRSHPRWHRRTGRLLVAAGLVVATSALWMTLTYPTKPGTGDLLFASRLVAGTAMTACLVLGFTAARRRAFTSHRAWMIRAYALALAAGTQAFTEGIGGAVFGHSVLVADLSKAAAWVINLAVAEWAIHRQKPTTALRP</sequence>
<accession>A0A7X0IHM6</accession>
<proteinExistence type="predicted"/>
<feature type="transmembrane region" description="Helical" evidence="1">
    <location>
        <begin position="129"/>
        <end position="151"/>
    </location>
</feature>
<evidence type="ECO:0000313" key="3">
    <source>
        <dbReference type="Proteomes" id="UP000555564"/>
    </source>
</evidence>
<protein>
    <recommendedName>
        <fullName evidence="4">DUF2306 domain-containing protein</fullName>
    </recommendedName>
</protein>
<dbReference type="Proteomes" id="UP000555564">
    <property type="component" value="Unassembled WGS sequence"/>
</dbReference>
<dbReference type="Pfam" id="PF10067">
    <property type="entry name" value="DUF2306"/>
    <property type="match status" value="1"/>
</dbReference>
<keyword evidence="3" id="KW-1185">Reference proteome</keyword>
<evidence type="ECO:0000256" key="1">
    <source>
        <dbReference type="SAM" id="Phobius"/>
    </source>
</evidence>
<gene>
    <name evidence="2" type="ORF">BJ992_004265</name>
</gene>
<dbReference type="InterPro" id="IPR018750">
    <property type="entry name" value="DUF2306_membrane"/>
</dbReference>
<dbReference type="AlphaFoldDB" id="A0A7X0IHM6"/>
<keyword evidence="1" id="KW-1133">Transmembrane helix</keyword>
<name>A0A7X0IHM6_9ACTN</name>
<dbReference type="EMBL" id="JACHIU010000001">
    <property type="protein sequence ID" value="MBB6474834.1"/>
    <property type="molecule type" value="Genomic_DNA"/>
</dbReference>
<feature type="transmembrane region" description="Helical" evidence="1">
    <location>
        <begin position="62"/>
        <end position="80"/>
    </location>
</feature>
<organism evidence="2 3">
    <name type="scientific">Sphaerisporangium rubeum</name>
    <dbReference type="NCBI Taxonomy" id="321317"/>
    <lineage>
        <taxon>Bacteria</taxon>
        <taxon>Bacillati</taxon>
        <taxon>Actinomycetota</taxon>
        <taxon>Actinomycetes</taxon>
        <taxon>Streptosporangiales</taxon>
        <taxon>Streptosporangiaceae</taxon>
        <taxon>Sphaerisporangium</taxon>
    </lineage>
</organism>
<keyword evidence="1" id="KW-0472">Membrane</keyword>
<feature type="transmembrane region" description="Helical" evidence="1">
    <location>
        <begin position="100"/>
        <end position="117"/>
    </location>
</feature>